<dbReference type="Pfam" id="PF06271">
    <property type="entry name" value="RDD"/>
    <property type="match status" value="1"/>
</dbReference>
<gene>
    <name evidence="8" type="ORF">GH984_03725</name>
</gene>
<dbReference type="AlphaFoldDB" id="A0A6N7QMQ2"/>
<evidence type="ECO:0000313" key="8">
    <source>
        <dbReference type="EMBL" id="MRH77805.1"/>
    </source>
</evidence>
<sequence>MSSPIPAKNRPSLLRRLLAILYDGMLLIAIWMAASALWLAFSGGQAAAAGDALYRLYLLAVAYAFFVGFWRLAGRTLGMQAWRLRVIDANGKRISLVAATHRFVTAILSWLPLGGGFLWAMFDKGDLTWHDRLSKTYLYLEEKRR</sequence>
<evidence type="ECO:0000256" key="2">
    <source>
        <dbReference type="ARBA" id="ARBA00022475"/>
    </source>
</evidence>
<feature type="transmembrane region" description="Helical" evidence="6">
    <location>
        <begin position="94"/>
        <end position="122"/>
    </location>
</feature>
<evidence type="ECO:0000256" key="3">
    <source>
        <dbReference type="ARBA" id="ARBA00022692"/>
    </source>
</evidence>
<dbReference type="Proteomes" id="UP000433788">
    <property type="component" value="Unassembled WGS sequence"/>
</dbReference>
<proteinExistence type="predicted"/>
<keyword evidence="5 6" id="KW-0472">Membrane</keyword>
<feature type="transmembrane region" description="Helical" evidence="6">
    <location>
        <begin position="53"/>
        <end position="73"/>
    </location>
</feature>
<name>A0A6N7QMQ2_9GAMM</name>
<keyword evidence="9" id="KW-1185">Reference proteome</keyword>
<dbReference type="GO" id="GO:0005886">
    <property type="term" value="C:plasma membrane"/>
    <property type="evidence" value="ECO:0007669"/>
    <property type="project" value="UniProtKB-SubCell"/>
</dbReference>
<evidence type="ECO:0000256" key="1">
    <source>
        <dbReference type="ARBA" id="ARBA00004651"/>
    </source>
</evidence>
<comment type="subcellular location">
    <subcellularLocation>
        <location evidence="1">Cell membrane</location>
        <topology evidence="1">Multi-pass membrane protein</topology>
    </subcellularLocation>
</comment>
<dbReference type="EMBL" id="WJPP01000002">
    <property type="protein sequence ID" value="MRH77805.1"/>
    <property type="molecule type" value="Genomic_DNA"/>
</dbReference>
<evidence type="ECO:0000256" key="6">
    <source>
        <dbReference type="SAM" id="Phobius"/>
    </source>
</evidence>
<organism evidence="8 9">
    <name type="scientific">Spiribacter salilacus</name>
    <dbReference type="NCBI Taxonomy" id="2664894"/>
    <lineage>
        <taxon>Bacteria</taxon>
        <taxon>Pseudomonadati</taxon>
        <taxon>Pseudomonadota</taxon>
        <taxon>Gammaproteobacteria</taxon>
        <taxon>Chromatiales</taxon>
        <taxon>Ectothiorhodospiraceae</taxon>
        <taxon>Spiribacter</taxon>
    </lineage>
</organism>
<dbReference type="RefSeq" id="WP_153718872.1">
    <property type="nucleotide sequence ID" value="NZ_WJPP01000002.1"/>
</dbReference>
<protein>
    <submittedName>
        <fullName evidence="8">RDD family protein</fullName>
    </submittedName>
</protein>
<dbReference type="InterPro" id="IPR010432">
    <property type="entry name" value="RDD"/>
</dbReference>
<reference evidence="8 9" key="1">
    <citation type="submission" date="2019-11" db="EMBL/GenBank/DDBJ databases">
        <authorList>
            <person name="Zhang X.Y."/>
        </authorList>
    </citation>
    <scope>NUCLEOTIDE SEQUENCE [LARGE SCALE GENOMIC DNA]</scope>
    <source>
        <strain evidence="8 9">C176</strain>
    </source>
</reference>
<feature type="domain" description="RDD" evidence="7">
    <location>
        <begin position="11"/>
        <end position="134"/>
    </location>
</feature>
<comment type="caution">
    <text evidence="8">The sequence shown here is derived from an EMBL/GenBank/DDBJ whole genome shotgun (WGS) entry which is preliminary data.</text>
</comment>
<keyword evidence="3 6" id="KW-0812">Transmembrane</keyword>
<evidence type="ECO:0000259" key="7">
    <source>
        <dbReference type="Pfam" id="PF06271"/>
    </source>
</evidence>
<dbReference type="InterPro" id="IPR051791">
    <property type="entry name" value="Pra-immunoreactive"/>
</dbReference>
<evidence type="ECO:0000256" key="5">
    <source>
        <dbReference type="ARBA" id="ARBA00023136"/>
    </source>
</evidence>
<keyword evidence="2" id="KW-1003">Cell membrane</keyword>
<accession>A0A6N7QMQ2</accession>
<evidence type="ECO:0000313" key="9">
    <source>
        <dbReference type="Proteomes" id="UP000433788"/>
    </source>
</evidence>
<keyword evidence="4 6" id="KW-1133">Transmembrane helix</keyword>
<feature type="transmembrane region" description="Helical" evidence="6">
    <location>
        <begin position="20"/>
        <end position="41"/>
    </location>
</feature>
<dbReference type="PANTHER" id="PTHR36115:SF10">
    <property type="entry name" value="RDD DOMAIN-CONTAINING PROTEIN"/>
    <property type="match status" value="1"/>
</dbReference>
<evidence type="ECO:0000256" key="4">
    <source>
        <dbReference type="ARBA" id="ARBA00022989"/>
    </source>
</evidence>
<dbReference type="PANTHER" id="PTHR36115">
    <property type="entry name" value="PROLINE-RICH ANTIGEN HOMOLOG-RELATED"/>
    <property type="match status" value="1"/>
</dbReference>